<dbReference type="EMBL" id="PYYB01000001">
    <property type="protein sequence ID" value="PTL59748.1"/>
    <property type="molecule type" value="Genomic_DNA"/>
</dbReference>
<evidence type="ECO:0000313" key="3">
    <source>
        <dbReference type="Proteomes" id="UP000240739"/>
    </source>
</evidence>
<evidence type="ECO:0000256" key="1">
    <source>
        <dbReference type="SAM" id="MobiDB-lite"/>
    </source>
</evidence>
<reference evidence="2 3" key="1">
    <citation type="submission" date="2018-03" db="EMBL/GenBank/DDBJ databases">
        <title>Aquarubrobacter algicola gen. nov., sp. nov., a novel actinobacterium isolated from shallow eutrophic lake during the end of cyanobacterial harmful algal blooms.</title>
        <authorList>
            <person name="Chun S.J."/>
        </authorList>
    </citation>
    <scope>NUCLEOTIDE SEQUENCE [LARGE SCALE GENOMIC DNA]</scope>
    <source>
        <strain evidence="2 3">Seoho-28</strain>
    </source>
</reference>
<keyword evidence="3" id="KW-1185">Reference proteome</keyword>
<feature type="region of interest" description="Disordered" evidence="1">
    <location>
        <begin position="159"/>
        <end position="194"/>
    </location>
</feature>
<protein>
    <submittedName>
        <fullName evidence="2">Uncharacterized protein</fullName>
    </submittedName>
</protein>
<dbReference type="Proteomes" id="UP000240739">
    <property type="component" value="Unassembled WGS sequence"/>
</dbReference>
<name>A0A2T4UKM2_9ACTN</name>
<comment type="caution">
    <text evidence="2">The sequence shown here is derived from an EMBL/GenBank/DDBJ whole genome shotgun (WGS) entry which is preliminary data.</text>
</comment>
<dbReference type="AlphaFoldDB" id="A0A2T4UKM2"/>
<accession>A0A2T4UKM2</accession>
<gene>
    <name evidence="2" type="ORF">C7Y72_08815</name>
</gene>
<proteinExistence type="predicted"/>
<evidence type="ECO:0000313" key="2">
    <source>
        <dbReference type="EMBL" id="PTL59748.1"/>
    </source>
</evidence>
<organism evidence="2 3">
    <name type="scientific">Paraconexibacter algicola</name>
    <dbReference type="NCBI Taxonomy" id="2133960"/>
    <lineage>
        <taxon>Bacteria</taxon>
        <taxon>Bacillati</taxon>
        <taxon>Actinomycetota</taxon>
        <taxon>Thermoleophilia</taxon>
        <taxon>Solirubrobacterales</taxon>
        <taxon>Paraconexibacteraceae</taxon>
        <taxon>Paraconexibacter</taxon>
    </lineage>
</organism>
<sequence length="194" mass="19939">MAAIPVRVKAPVVPRRYWTAMDCTASSAEPSMSRALKLTVTSLRPVASTRATMPGASAVPEPASAIVGLAIANSVTPPVEKVFGAVWLALTSRTVESAVAVRGSTPVAVTTSSPRKPWIAGTPLQLSSTVMRPALDQSWLSGPDASEWAVVSATAVAGSAARQQRTAGTSDLGITGGDASRGSPAPRYRTVTGW</sequence>